<dbReference type="Proteomes" id="UP001225644">
    <property type="component" value="Unassembled WGS sequence"/>
</dbReference>
<dbReference type="Pfam" id="PF17782">
    <property type="entry name" value="WHD_DprA"/>
    <property type="match status" value="1"/>
</dbReference>
<proteinExistence type="inferred from homology"/>
<dbReference type="Gene3D" id="3.40.50.450">
    <property type="match status" value="1"/>
</dbReference>
<dbReference type="Gene3D" id="1.10.10.10">
    <property type="entry name" value="Winged helix-like DNA-binding domain superfamily/Winged helix DNA-binding domain"/>
    <property type="match status" value="1"/>
</dbReference>
<dbReference type="RefSeq" id="WP_307402504.1">
    <property type="nucleotide sequence ID" value="NZ_JAUSUX010000014.1"/>
</dbReference>
<dbReference type="EMBL" id="JAUSUX010000014">
    <property type="protein sequence ID" value="MDQ0286847.1"/>
    <property type="molecule type" value="Genomic_DNA"/>
</dbReference>
<name>A0ABU0B294_9FIRM</name>
<feature type="domain" description="Smf/DprA SLOG" evidence="2">
    <location>
        <begin position="88"/>
        <end position="296"/>
    </location>
</feature>
<dbReference type="NCBIfam" id="TIGR00732">
    <property type="entry name" value="dprA"/>
    <property type="match status" value="1"/>
</dbReference>
<dbReference type="InterPro" id="IPR036388">
    <property type="entry name" value="WH-like_DNA-bd_sf"/>
</dbReference>
<sequence length="377" mass="40733">MPFQPEVSVVDEKVYWMGWQYLLPGSAKRIWNLVERFGSPGAAWMASGEALVTRGGFEPRGAAHLVRRRSELDLQEELARLQEQNITYITFEDGDYPQLLRVIFDPPPGLFVRGTLPPPGGQAVAVVGSRRPTPYGVTVAEKLGGELARAGVTVVSGMARGIDSAAHRGALAAGGRTVAVLGCGVDVVYPRENKRLMDEIIEAGAVISEFPPGSPPEAWHFPVRNRIISGLSRATVVVEAAEKSGALITADLALDQGRDVMAVPGPVTSPQSRGPNQLIKQGARLVESVADVLEELGITCLFPGKHLQSPVMPRLTTEEETVYGMLSGDPVPVDIIIENTGLATQQVLSALMFLEVKGLVRQFPGRLYARREKPTRF</sequence>
<dbReference type="InterPro" id="IPR041614">
    <property type="entry name" value="DprA_WH"/>
</dbReference>
<dbReference type="PANTHER" id="PTHR43022">
    <property type="entry name" value="PROTEIN SMF"/>
    <property type="match status" value="1"/>
</dbReference>
<evidence type="ECO:0000256" key="1">
    <source>
        <dbReference type="ARBA" id="ARBA00006525"/>
    </source>
</evidence>
<gene>
    <name evidence="4" type="ORF">J2Z49_001964</name>
</gene>
<dbReference type="PANTHER" id="PTHR43022:SF1">
    <property type="entry name" value="PROTEIN SMF"/>
    <property type="match status" value="1"/>
</dbReference>
<evidence type="ECO:0000259" key="2">
    <source>
        <dbReference type="Pfam" id="PF02481"/>
    </source>
</evidence>
<feature type="domain" description="DprA winged helix" evidence="3">
    <location>
        <begin position="313"/>
        <end position="365"/>
    </location>
</feature>
<dbReference type="InterPro" id="IPR057666">
    <property type="entry name" value="DrpA_SLOG"/>
</dbReference>
<dbReference type="InterPro" id="IPR003488">
    <property type="entry name" value="DprA"/>
</dbReference>
<keyword evidence="5" id="KW-1185">Reference proteome</keyword>
<evidence type="ECO:0000313" key="5">
    <source>
        <dbReference type="Proteomes" id="UP001225644"/>
    </source>
</evidence>
<protein>
    <submittedName>
        <fullName evidence="4">DNA processing protein</fullName>
    </submittedName>
</protein>
<reference evidence="4 5" key="1">
    <citation type="submission" date="2023-07" db="EMBL/GenBank/DDBJ databases">
        <title>Genomic Encyclopedia of Type Strains, Phase IV (KMG-IV): sequencing the most valuable type-strain genomes for metagenomic binning, comparative biology and taxonomic classification.</title>
        <authorList>
            <person name="Goeker M."/>
        </authorList>
    </citation>
    <scope>NUCLEOTIDE SEQUENCE [LARGE SCALE GENOMIC DNA]</scope>
    <source>
        <strain evidence="4 5">DSM 12396</strain>
    </source>
</reference>
<comment type="similarity">
    <text evidence="1">Belongs to the DprA/Smf family.</text>
</comment>
<evidence type="ECO:0000259" key="3">
    <source>
        <dbReference type="Pfam" id="PF17782"/>
    </source>
</evidence>
<dbReference type="SUPFAM" id="SSF102405">
    <property type="entry name" value="MCP/YpsA-like"/>
    <property type="match status" value="1"/>
</dbReference>
<organism evidence="4 5">
    <name type="scientific">Desulfofundulus luciae</name>
    <dbReference type="NCBI Taxonomy" id="74702"/>
    <lineage>
        <taxon>Bacteria</taxon>
        <taxon>Bacillati</taxon>
        <taxon>Bacillota</taxon>
        <taxon>Clostridia</taxon>
        <taxon>Eubacteriales</taxon>
        <taxon>Peptococcaceae</taxon>
        <taxon>Desulfofundulus</taxon>
    </lineage>
</organism>
<evidence type="ECO:0000313" key="4">
    <source>
        <dbReference type="EMBL" id="MDQ0286847.1"/>
    </source>
</evidence>
<accession>A0ABU0B294</accession>
<dbReference type="Pfam" id="PF02481">
    <property type="entry name" value="DNA_processg_A"/>
    <property type="match status" value="1"/>
</dbReference>
<comment type="caution">
    <text evidence="4">The sequence shown here is derived from an EMBL/GenBank/DDBJ whole genome shotgun (WGS) entry which is preliminary data.</text>
</comment>